<organism evidence="1 2">
    <name type="scientific">SAR86 cluster bacterium SAR86E</name>
    <dbReference type="NCBI Taxonomy" id="1208365"/>
    <lineage>
        <taxon>Bacteria</taxon>
        <taxon>Pseudomonadati</taxon>
        <taxon>Pseudomonadota</taxon>
        <taxon>Gammaproteobacteria</taxon>
        <taxon>SAR86 cluster</taxon>
    </lineage>
</organism>
<dbReference type="InterPro" id="IPR029044">
    <property type="entry name" value="Nucleotide-diphossugar_trans"/>
</dbReference>
<evidence type="ECO:0000313" key="2">
    <source>
        <dbReference type="Proteomes" id="UP000010310"/>
    </source>
</evidence>
<sequence>MKIFISIASYQDPLLLETLCSAYTNARFKDSLVFGVCEQADQGIDLDSIVFKDQIKYELLDPVMAKGPCWARGRIQQYYSDEEFFLQIDSHTIFKANWDHILIENYTWLENTQKDSFVISGYPREFKPNSDLTSFELDTSSKVTWGIALQEDKIFDDGHYSGQRAFPTDLTNPLKGYLIAAGFLFTRGVLVNEIPYDPKFYFHGEELSLALRLFTNQWDVIYIPEAPLFHFYTDVNNLPRKLHWDEEDEKNRIEKWTELDKKSKSRLTDLILNKLDEPFGLGNHRTIEDFGALIGVDMIQKKINNLDLATKSLSFKEITSGTLPYKEILLK</sequence>
<comment type="caution">
    <text evidence="1">The sequence shown here is derived from an EMBL/GenBank/DDBJ whole genome shotgun (WGS) entry which is preliminary data.</text>
</comment>
<protein>
    <submittedName>
        <fullName evidence="1">Glycosyltransferase</fullName>
    </submittedName>
</protein>
<dbReference type="PANTHER" id="PTHR34496:SF9">
    <property type="entry name" value="[SKP1-PROTEIN]-HYDROXYPROLINE N-ACETYLGLUCOSAMINYLTRANSFERASE"/>
    <property type="match status" value="1"/>
</dbReference>
<accession>K6FDX7</accession>
<dbReference type="Proteomes" id="UP000010310">
    <property type="component" value="Unassembled WGS sequence"/>
</dbReference>
<dbReference type="SUPFAM" id="SSF53448">
    <property type="entry name" value="Nucleotide-diphospho-sugar transferases"/>
    <property type="match status" value="1"/>
</dbReference>
<dbReference type="GO" id="GO:0016740">
    <property type="term" value="F:transferase activity"/>
    <property type="evidence" value="ECO:0007669"/>
    <property type="project" value="UniProtKB-KW"/>
</dbReference>
<dbReference type="STRING" id="1208365.B273_0853"/>
<dbReference type="PANTHER" id="PTHR34496">
    <property type="entry name" value="GLCNAC TRANSFERASE-RELATED"/>
    <property type="match status" value="1"/>
</dbReference>
<dbReference type="AlphaFoldDB" id="K6FDX7"/>
<dbReference type="EMBL" id="AMWX01000002">
    <property type="protein sequence ID" value="EKO36847.1"/>
    <property type="molecule type" value="Genomic_DNA"/>
</dbReference>
<dbReference type="InterPro" id="IPR021067">
    <property type="entry name" value="Glycosyltransferase"/>
</dbReference>
<keyword evidence="2" id="KW-1185">Reference proteome</keyword>
<proteinExistence type="predicted"/>
<evidence type="ECO:0000313" key="1">
    <source>
        <dbReference type="EMBL" id="EKO36847.1"/>
    </source>
</evidence>
<name>K6FDX7_9GAMM</name>
<gene>
    <name evidence="1" type="ORF">B273_0853</name>
</gene>
<dbReference type="Gene3D" id="3.90.550.10">
    <property type="entry name" value="Spore Coat Polysaccharide Biosynthesis Protein SpsA, Chain A"/>
    <property type="match status" value="1"/>
</dbReference>
<reference evidence="1 2" key="1">
    <citation type="submission" date="2012-09" db="EMBL/GenBank/DDBJ databases">
        <authorList>
            <person name="Dupont C.L."/>
            <person name="Rusch D.B."/>
            <person name="Lombardo M.-J."/>
            <person name="Novotny M."/>
            <person name="Yee-Greenbaum J."/>
            <person name="Laskin R."/>
        </authorList>
    </citation>
    <scope>NUCLEOTIDE SEQUENCE [LARGE SCALE GENOMIC DNA]</scope>
    <source>
        <strain evidence="1">SAR86E</strain>
    </source>
</reference>
<keyword evidence="1" id="KW-0808">Transferase</keyword>
<dbReference type="Pfam" id="PF11397">
    <property type="entry name" value="GlcNAc"/>
    <property type="match status" value="1"/>
</dbReference>